<comment type="catalytic activity">
    <reaction evidence="3">
        <text>ATP + H2O = ADP + phosphate + H(+)</text>
        <dbReference type="Rhea" id="RHEA:13065"/>
        <dbReference type="ChEBI" id="CHEBI:15377"/>
        <dbReference type="ChEBI" id="CHEBI:15378"/>
        <dbReference type="ChEBI" id="CHEBI:30616"/>
        <dbReference type="ChEBI" id="CHEBI:43474"/>
        <dbReference type="ChEBI" id="CHEBI:456216"/>
        <dbReference type="EC" id="3.6.4.12"/>
    </reaction>
</comment>
<dbReference type="PANTHER" id="PTHR11630:SF46">
    <property type="entry name" value="DNA REPLICATION LICENSING FACTOR MCM3-RELATED"/>
    <property type="match status" value="1"/>
</dbReference>
<protein>
    <submittedName>
        <fullName evidence="5">DNA metabolism protein</fullName>
    </submittedName>
</protein>
<accession>A0AAV3Q0U3</accession>
<evidence type="ECO:0000256" key="2">
    <source>
        <dbReference type="ARBA" id="ARBA00022840"/>
    </source>
</evidence>
<dbReference type="GO" id="GO:0006271">
    <property type="term" value="P:DNA strand elongation involved in DNA replication"/>
    <property type="evidence" value="ECO:0007669"/>
    <property type="project" value="TreeGrafter"/>
</dbReference>
<gene>
    <name evidence="5" type="ORF">LIER_14464</name>
</gene>
<dbReference type="InterPro" id="IPR033762">
    <property type="entry name" value="MCM_OB"/>
</dbReference>
<dbReference type="GO" id="GO:0042555">
    <property type="term" value="C:MCM complex"/>
    <property type="evidence" value="ECO:0007669"/>
    <property type="project" value="TreeGrafter"/>
</dbReference>
<comment type="caution">
    <text evidence="5">The sequence shown here is derived from an EMBL/GenBank/DDBJ whole genome shotgun (WGS) entry which is preliminary data.</text>
</comment>
<dbReference type="InterPro" id="IPR031327">
    <property type="entry name" value="MCM"/>
</dbReference>
<evidence type="ECO:0000259" key="4">
    <source>
        <dbReference type="PROSITE" id="PS50051"/>
    </source>
</evidence>
<dbReference type="PANTHER" id="PTHR11630">
    <property type="entry name" value="DNA REPLICATION LICENSING FACTOR MCM FAMILY MEMBER"/>
    <property type="match status" value="1"/>
</dbReference>
<dbReference type="GO" id="GO:0017116">
    <property type="term" value="F:single-stranded DNA helicase activity"/>
    <property type="evidence" value="ECO:0007669"/>
    <property type="project" value="TreeGrafter"/>
</dbReference>
<dbReference type="EMBL" id="BAABME010003034">
    <property type="protein sequence ID" value="GAA0157133.1"/>
    <property type="molecule type" value="Genomic_DNA"/>
</dbReference>
<dbReference type="AlphaFoldDB" id="A0AAV3Q0U3"/>
<dbReference type="PROSITE" id="PS50051">
    <property type="entry name" value="MCM_2"/>
    <property type="match status" value="1"/>
</dbReference>
<dbReference type="GO" id="GO:0003697">
    <property type="term" value="F:single-stranded DNA binding"/>
    <property type="evidence" value="ECO:0007669"/>
    <property type="project" value="TreeGrafter"/>
</dbReference>
<dbReference type="Proteomes" id="UP001454036">
    <property type="component" value="Unassembled WGS sequence"/>
</dbReference>
<reference evidence="5 6" key="1">
    <citation type="submission" date="2024-01" db="EMBL/GenBank/DDBJ databases">
        <title>The complete chloroplast genome sequence of Lithospermum erythrorhizon: insights into the phylogenetic relationship among Boraginaceae species and the maternal lineages of purple gromwells.</title>
        <authorList>
            <person name="Okada T."/>
            <person name="Watanabe K."/>
        </authorList>
    </citation>
    <scope>NUCLEOTIDE SEQUENCE [LARGE SCALE GENOMIC DNA]</scope>
</reference>
<keyword evidence="2" id="KW-0067">ATP-binding</keyword>
<keyword evidence="1" id="KW-0547">Nucleotide-binding</keyword>
<dbReference type="Gene3D" id="3.40.50.300">
    <property type="entry name" value="P-loop containing nucleotide triphosphate hydrolases"/>
    <property type="match status" value="1"/>
</dbReference>
<dbReference type="InterPro" id="IPR012340">
    <property type="entry name" value="NA-bd_OB-fold"/>
</dbReference>
<sequence length="162" mass="17865">MLSMQEMPENSAPDQLLRMVDVIVEDDLVDSCKPGDCVQGKSKGSVIAEDDLVNGCILMDMSPSTPSVYEHLCIKKALILLMLGRVEKNLKNGTHIRGDMNMMMVDDPSITKSQLLGAIMNIAPLAIWLNCCCDGLLLCSFKQAKDSWKLVPWLLLIKVLSV</sequence>
<name>A0AAV3Q0U3_LITER</name>
<evidence type="ECO:0000256" key="3">
    <source>
        <dbReference type="ARBA" id="ARBA00047995"/>
    </source>
</evidence>
<evidence type="ECO:0000313" key="5">
    <source>
        <dbReference type="EMBL" id="GAA0157133.1"/>
    </source>
</evidence>
<dbReference type="Pfam" id="PF00493">
    <property type="entry name" value="MCM"/>
    <property type="match status" value="1"/>
</dbReference>
<dbReference type="GO" id="GO:0005634">
    <property type="term" value="C:nucleus"/>
    <property type="evidence" value="ECO:0007669"/>
    <property type="project" value="TreeGrafter"/>
</dbReference>
<dbReference type="Pfam" id="PF17207">
    <property type="entry name" value="MCM_OB"/>
    <property type="match status" value="1"/>
</dbReference>
<keyword evidence="6" id="KW-1185">Reference proteome</keyword>
<dbReference type="GO" id="GO:0005524">
    <property type="term" value="F:ATP binding"/>
    <property type="evidence" value="ECO:0007669"/>
    <property type="project" value="UniProtKB-KW"/>
</dbReference>
<dbReference type="Gene3D" id="2.40.50.140">
    <property type="entry name" value="Nucleic acid-binding proteins"/>
    <property type="match status" value="1"/>
</dbReference>
<dbReference type="InterPro" id="IPR001208">
    <property type="entry name" value="MCM_dom"/>
</dbReference>
<organism evidence="5 6">
    <name type="scientific">Lithospermum erythrorhizon</name>
    <name type="common">Purple gromwell</name>
    <name type="synonym">Lithospermum officinale var. erythrorhizon</name>
    <dbReference type="NCBI Taxonomy" id="34254"/>
    <lineage>
        <taxon>Eukaryota</taxon>
        <taxon>Viridiplantae</taxon>
        <taxon>Streptophyta</taxon>
        <taxon>Embryophyta</taxon>
        <taxon>Tracheophyta</taxon>
        <taxon>Spermatophyta</taxon>
        <taxon>Magnoliopsida</taxon>
        <taxon>eudicotyledons</taxon>
        <taxon>Gunneridae</taxon>
        <taxon>Pentapetalae</taxon>
        <taxon>asterids</taxon>
        <taxon>lamiids</taxon>
        <taxon>Boraginales</taxon>
        <taxon>Boraginaceae</taxon>
        <taxon>Boraginoideae</taxon>
        <taxon>Lithospermeae</taxon>
        <taxon>Lithospermum</taxon>
    </lineage>
</organism>
<dbReference type="InterPro" id="IPR027417">
    <property type="entry name" value="P-loop_NTPase"/>
</dbReference>
<dbReference type="SUPFAM" id="SSF50249">
    <property type="entry name" value="Nucleic acid-binding proteins"/>
    <property type="match status" value="1"/>
</dbReference>
<evidence type="ECO:0000313" key="6">
    <source>
        <dbReference type="Proteomes" id="UP001454036"/>
    </source>
</evidence>
<evidence type="ECO:0000256" key="1">
    <source>
        <dbReference type="ARBA" id="ARBA00022741"/>
    </source>
</evidence>
<feature type="domain" description="MCM C-terminal AAA(+) ATPase" evidence="4">
    <location>
        <begin position="66"/>
        <end position="128"/>
    </location>
</feature>
<dbReference type="GO" id="GO:1902975">
    <property type="term" value="P:mitotic DNA replication initiation"/>
    <property type="evidence" value="ECO:0007669"/>
    <property type="project" value="TreeGrafter"/>
</dbReference>
<proteinExistence type="predicted"/>
<dbReference type="GO" id="GO:0000727">
    <property type="term" value="P:double-strand break repair via break-induced replication"/>
    <property type="evidence" value="ECO:0007669"/>
    <property type="project" value="TreeGrafter"/>
</dbReference>